<dbReference type="PANTHER" id="PTHR34612:SF4">
    <property type="entry name" value="GLYCOSIDE HYDROLASE 131 CATALYTIC N-TERMINAL DOMAIN-CONTAINING PROTEIN"/>
    <property type="match status" value="1"/>
</dbReference>
<dbReference type="EMBL" id="BPPX01000011">
    <property type="protein sequence ID" value="GJC83167.1"/>
    <property type="molecule type" value="Genomic_DNA"/>
</dbReference>
<dbReference type="InterPro" id="IPR041524">
    <property type="entry name" value="GH131_N"/>
</dbReference>
<name>A0AA37GLW9_9PEZI</name>
<feature type="chain" id="PRO_5041244564" description="Glycoside hydrolase 131 catalytic N-terminal domain-containing protein" evidence="2">
    <location>
        <begin position="19"/>
        <end position="537"/>
    </location>
</feature>
<evidence type="ECO:0000259" key="3">
    <source>
        <dbReference type="Pfam" id="PF18271"/>
    </source>
</evidence>
<protein>
    <recommendedName>
        <fullName evidence="3">Glycoside hydrolase 131 catalytic N-terminal domain-containing protein</fullName>
    </recommendedName>
</protein>
<organism evidence="4 5">
    <name type="scientific">Colletotrichum liriopes</name>
    <dbReference type="NCBI Taxonomy" id="708192"/>
    <lineage>
        <taxon>Eukaryota</taxon>
        <taxon>Fungi</taxon>
        <taxon>Dikarya</taxon>
        <taxon>Ascomycota</taxon>
        <taxon>Pezizomycotina</taxon>
        <taxon>Sordariomycetes</taxon>
        <taxon>Hypocreomycetidae</taxon>
        <taxon>Glomerellales</taxon>
        <taxon>Glomerellaceae</taxon>
        <taxon>Colletotrichum</taxon>
        <taxon>Colletotrichum spaethianum species complex</taxon>
    </lineage>
</organism>
<accession>A0AA37GLW9</accession>
<evidence type="ECO:0000256" key="2">
    <source>
        <dbReference type="SAM" id="SignalP"/>
    </source>
</evidence>
<dbReference type="PANTHER" id="PTHR34612">
    <property type="entry name" value="GH131_N DOMAIN-CONTAINING PROTEIN"/>
    <property type="match status" value="1"/>
</dbReference>
<dbReference type="Pfam" id="PF18271">
    <property type="entry name" value="GH131_N"/>
    <property type="match status" value="1"/>
</dbReference>
<evidence type="ECO:0000256" key="1">
    <source>
        <dbReference type="SAM" id="MobiDB-lite"/>
    </source>
</evidence>
<evidence type="ECO:0000313" key="5">
    <source>
        <dbReference type="Proteomes" id="UP001055172"/>
    </source>
</evidence>
<sequence>MLSHTALLLLAPAAFAAATLNCRAASIKCPIVFDGHFDSASGGGWNPYNPGYVKGEGLLWSDIILLPQVAPPSRFDAREEKRPLEVTISDKSIFMNQRGFRRAGLQFAKDANVGSPAGTGAKTLHFSVRQDPARPLNLTHEYLNVWHETAAYDANQFNFQTGTIIGQAGLPKNTFKLLDRDNKLIWSTPMATDGSWQNFALTLDFSKNTIQAWYSAGDAPLIKQGGVVSANLAGDGQYQIGILKKPTGTSDVVNAGYQSSNLNEGQIYGGIFIEDSANGRNADDAIERRPQVLAFGTLLCLALDIGQVRRPPELLLEIGGRGTEQPSRDPPAMCRGRQSHRPVCDVGDHGDVDAVHLHVRMPVPRKVLDQPNGAVTCRPDDFIRLHLFAPEAKSHRPPPALRSLHCAANGAAAQGVHGARIAAVIGARHDQVKIVGLEARVEQPYLRAAGGETVHDKPAVGAVLGLVTAGDVARPASKGRWTPARSGQGLADRMGLADPRQRTVGNDNDSRVASLVQGADEGSEVGRNGRRGPVIVD</sequence>
<dbReference type="Gene3D" id="2.60.120.1160">
    <property type="match status" value="1"/>
</dbReference>
<reference evidence="4 5" key="1">
    <citation type="submission" date="2021-07" db="EMBL/GenBank/DDBJ databases">
        <title>Genome data of Colletotrichum spaethianum.</title>
        <authorList>
            <person name="Utami Y.D."/>
            <person name="Hiruma K."/>
        </authorList>
    </citation>
    <scope>NUCLEOTIDE SEQUENCE [LARGE SCALE GENOMIC DNA]</scope>
    <source>
        <strain evidence="4 5">MAFF 242679</strain>
    </source>
</reference>
<gene>
    <name evidence="4" type="ORF">ColLi_06005</name>
</gene>
<feature type="signal peptide" evidence="2">
    <location>
        <begin position="1"/>
        <end position="18"/>
    </location>
</feature>
<feature type="domain" description="Glycoside hydrolase 131 catalytic N-terminal" evidence="3">
    <location>
        <begin position="36"/>
        <end position="279"/>
    </location>
</feature>
<keyword evidence="5" id="KW-1185">Reference proteome</keyword>
<dbReference type="AlphaFoldDB" id="A0AA37GLW9"/>
<proteinExistence type="predicted"/>
<evidence type="ECO:0000313" key="4">
    <source>
        <dbReference type="EMBL" id="GJC83167.1"/>
    </source>
</evidence>
<dbReference type="Proteomes" id="UP001055172">
    <property type="component" value="Unassembled WGS sequence"/>
</dbReference>
<feature type="region of interest" description="Disordered" evidence="1">
    <location>
        <begin position="476"/>
        <end position="537"/>
    </location>
</feature>
<comment type="caution">
    <text evidence="4">The sequence shown here is derived from an EMBL/GenBank/DDBJ whole genome shotgun (WGS) entry which is preliminary data.</text>
</comment>
<keyword evidence="2" id="KW-0732">Signal</keyword>